<dbReference type="AlphaFoldDB" id="A0A1V4DFB4"/>
<dbReference type="RefSeq" id="WP_143592724.1">
    <property type="nucleotide sequence ID" value="NZ_MVAB01000001.1"/>
</dbReference>
<evidence type="ECO:0000313" key="3">
    <source>
        <dbReference type="Proteomes" id="UP000189970"/>
    </source>
</evidence>
<organism evidence="2 3">
    <name type="scientific">Vagococcus martis</name>
    <dbReference type="NCBI Taxonomy" id="1768210"/>
    <lineage>
        <taxon>Bacteria</taxon>
        <taxon>Bacillati</taxon>
        <taxon>Bacillota</taxon>
        <taxon>Bacilli</taxon>
        <taxon>Lactobacillales</taxon>
        <taxon>Enterococcaceae</taxon>
        <taxon>Vagococcus</taxon>
    </lineage>
</organism>
<keyword evidence="3" id="KW-1185">Reference proteome</keyword>
<protein>
    <recommendedName>
        <fullName evidence="1">DUF6998 domain-containing protein</fullName>
    </recommendedName>
</protein>
<name>A0A1V4DFB4_9ENTE</name>
<dbReference type="Proteomes" id="UP000189970">
    <property type="component" value="Unassembled WGS sequence"/>
</dbReference>
<evidence type="ECO:0000259" key="1">
    <source>
        <dbReference type="Pfam" id="PF22522"/>
    </source>
</evidence>
<dbReference type="EMBL" id="MVAB01000001">
    <property type="protein sequence ID" value="OPF87111.1"/>
    <property type="molecule type" value="Genomic_DNA"/>
</dbReference>
<comment type="caution">
    <text evidence="2">The sequence shown here is derived from an EMBL/GenBank/DDBJ whole genome shotgun (WGS) entry which is preliminary data.</text>
</comment>
<dbReference type="InterPro" id="IPR054267">
    <property type="entry name" value="DUF6998"/>
</dbReference>
<accession>A0A1V4DFB4</accession>
<sequence length="215" mass="24109">MSSSNLLCWLEQETNWGTNRGELTFITGRLGELYTAIMTNGEMASKTNQEGYDVVSEQGEHISVKSTTSNKGTHHFRFNKTTLNKVDRVVIVYINVEELTIQIIYDAPIEEAKQLMVETSDGSQYNLSQSKLLTKSKSNKIKKVVMDDVHYELFTIQKLESGTIVLLENGKEVTPVKPVLRKIAQKMGVDINNGNGNLKTTRGLGNDIIKQLKNN</sequence>
<proteinExistence type="predicted"/>
<reference evidence="2 3" key="1">
    <citation type="submission" date="2017-02" db="EMBL/GenBank/DDBJ databases">
        <title>Vagococcus cremeus sp. nov., isolated from the small intestine of a marten, Martes flavigula.</title>
        <authorList>
            <person name="Tak E.J."/>
            <person name="Bae J.-W."/>
        </authorList>
    </citation>
    <scope>NUCLEOTIDE SEQUENCE [LARGE SCALE GENOMIC DNA]</scope>
    <source>
        <strain evidence="2 3">D7T301</strain>
    </source>
</reference>
<feature type="domain" description="DUF6998" evidence="1">
    <location>
        <begin position="27"/>
        <end position="138"/>
    </location>
</feature>
<dbReference type="Pfam" id="PF22522">
    <property type="entry name" value="DUF6998"/>
    <property type="match status" value="1"/>
</dbReference>
<evidence type="ECO:0000313" key="2">
    <source>
        <dbReference type="EMBL" id="OPF87111.1"/>
    </source>
</evidence>
<gene>
    <name evidence="2" type="ORF">BW731_02265</name>
</gene>